<dbReference type="AlphaFoldDB" id="A0A517LQE7"/>
<evidence type="ECO:0000313" key="3">
    <source>
        <dbReference type="EMBL" id="QDS77826.1"/>
    </source>
</evidence>
<gene>
    <name evidence="3" type="ORF">FKW77_006127</name>
</gene>
<dbReference type="PANTHER" id="PTHR32208:SF21">
    <property type="entry name" value="LOW QUALITY PROTEIN: ALDEHYDE OXIDASE GLOX-LIKE"/>
    <property type="match status" value="1"/>
</dbReference>
<dbReference type="Gene3D" id="2.60.40.10">
    <property type="entry name" value="Immunoglobulins"/>
    <property type="match status" value="1"/>
</dbReference>
<name>A0A517LQE7_9PEZI</name>
<dbReference type="SUPFAM" id="SSF81296">
    <property type="entry name" value="E set domains"/>
    <property type="match status" value="1"/>
</dbReference>
<evidence type="ECO:0000313" key="4">
    <source>
        <dbReference type="Proteomes" id="UP000316270"/>
    </source>
</evidence>
<evidence type="ECO:0000259" key="2">
    <source>
        <dbReference type="Pfam" id="PF09118"/>
    </source>
</evidence>
<dbReference type="PANTHER" id="PTHR32208">
    <property type="entry name" value="SECRETED PROTEIN-RELATED"/>
    <property type="match status" value="1"/>
</dbReference>
<evidence type="ECO:0000256" key="1">
    <source>
        <dbReference type="SAM" id="MobiDB-lite"/>
    </source>
</evidence>
<dbReference type="SUPFAM" id="SSF50965">
    <property type="entry name" value="Galactose oxidase, central domain"/>
    <property type="match status" value="1"/>
</dbReference>
<accession>A0A517LQE7</accession>
<proteinExistence type="predicted"/>
<dbReference type="Gene3D" id="2.130.10.80">
    <property type="entry name" value="Galactose oxidase/kelch, beta-propeller"/>
    <property type="match status" value="1"/>
</dbReference>
<keyword evidence="4" id="KW-1185">Reference proteome</keyword>
<reference evidence="3 4" key="1">
    <citation type="submission" date="2019-07" db="EMBL/GenBank/DDBJ databases">
        <title>Finished genome of Venturia effusa.</title>
        <authorList>
            <person name="Young C.A."/>
            <person name="Cox M.P."/>
            <person name="Ganley A.R.D."/>
            <person name="David W.J."/>
        </authorList>
    </citation>
    <scope>NUCLEOTIDE SEQUENCE [LARGE SCALE GENOMIC DNA]</scope>
    <source>
        <strain evidence="4">albino</strain>
    </source>
</reference>
<dbReference type="InterPro" id="IPR013783">
    <property type="entry name" value="Ig-like_fold"/>
</dbReference>
<feature type="compositionally biased region" description="Basic and acidic residues" evidence="1">
    <location>
        <begin position="589"/>
        <end position="598"/>
    </location>
</feature>
<organism evidence="3 4">
    <name type="scientific">Venturia effusa</name>
    <dbReference type="NCBI Taxonomy" id="50376"/>
    <lineage>
        <taxon>Eukaryota</taxon>
        <taxon>Fungi</taxon>
        <taxon>Dikarya</taxon>
        <taxon>Ascomycota</taxon>
        <taxon>Pezizomycotina</taxon>
        <taxon>Dothideomycetes</taxon>
        <taxon>Pleosporomycetidae</taxon>
        <taxon>Venturiales</taxon>
        <taxon>Venturiaceae</taxon>
        <taxon>Venturia</taxon>
    </lineage>
</organism>
<dbReference type="InterPro" id="IPR014756">
    <property type="entry name" value="Ig_E-set"/>
</dbReference>
<dbReference type="InterPro" id="IPR011043">
    <property type="entry name" value="Gal_Oxase/kelch_b-propeller"/>
</dbReference>
<feature type="domain" description="Galactose oxidase-like Early set" evidence="2">
    <location>
        <begin position="613"/>
        <end position="708"/>
    </location>
</feature>
<dbReference type="Proteomes" id="UP000316270">
    <property type="component" value="Chromosome 18"/>
</dbReference>
<feature type="region of interest" description="Disordered" evidence="1">
    <location>
        <begin position="576"/>
        <end position="598"/>
    </location>
</feature>
<dbReference type="OrthoDB" id="3928325at2759"/>
<dbReference type="STRING" id="50376.A0A517LQE7"/>
<sequence>MAPGNAWHFPANADALANYDSMRSPVFPVDPRTPKSVFNAIAIFIGNQYTGGNSAGNLLQTDSFLNWRTTNTPWTSVPLTFDKQVGNNKYFRANIPLANLDLGTQVQYYSSLIYSDQDPTYLGVAEDDPSGRISARFSREDLALARPFIFTIAMQAEQKQFAYSVDRRTERGEWSNVFPLPNVAAHASLLRTGKILIWGRRGIPTRSDEKEQSMNTLRAEKDERSPATCTPFLLHPPVTKDGQTNAKWDMAKAPFISDGLMVNANLPKFGGKTKVDLPKVDGRTNANLFCSGHTFLPNGDLMVAGGHLKDSWGLDQSCIYEIPKPTQGVSSTHSYNQGTNVNVTATVEGDWKAVPAKSDGSVMGSGRWYPTVTVIPSGVPLVASGSDRNGNINDQQIMNNNVFTSLDPDGQIFDLYPRMHVASSGVIYIVSLNDIYYLDLSKSRKWQMLKAGRPLKDYGCSVMYDKDRLIYIGGGNPPSAATDTLDLSDTKTVAWKPADPMIFRRRQHNATVLPDGTIFVTGGTRGDGTGATKFADDVRFNDLQRGRPVHAAELWNPENVTALLLPDGRVLSAGGGEFQLGSGELPDPNDPRDSHRDAQVFSPPYLFLEGPSPVIESISTEPIVCGSKFEIGTAEPGQISKINLIGLSSVTHSINTGQRFVPLKEFVAKGKTLTVTAPPNPKSCIPGYYMLFIVNKRGQPSVAKIVQIVPTAEQEKSNRQFNAQLASKDEKPPTVLMMRKTVRAKAAGTRIELGITPTCPYGLKACWGGAAEALAKLSGVRDVDPVPHMSGSTASVFLEDNGLPDIVSWTKEFKSYVRQTYVLRGFEAVVSGTVEKRDDTIVLLSEGMRPEVRLARLGPESKVQWDPETRRPQILTEEEMAAYDDLFRSASSDSAGQVTITGPLSQTDEFQYTLQVRLIKWETSGSA</sequence>
<dbReference type="InterPro" id="IPR037293">
    <property type="entry name" value="Gal_Oxidase_central_sf"/>
</dbReference>
<dbReference type="InterPro" id="IPR015202">
    <property type="entry name" value="GO-like_E_set"/>
</dbReference>
<dbReference type="CDD" id="cd02851">
    <property type="entry name" value="E_set_GO_C"/>
    <property type="match status" value="1"/>
</dbReference>
<dbReference type="EMBL" id="CP042202">
    <property type="protein sequence ID" value="QDS77826.1"/>
    <property type="molecule type" value="Genomic_DNA"/>
</dbReference>
<protein>
    <recommendedName>
        <fullName evidence="2">Galactose oxidase-like Early set domain-containing protein</fullName>
    </recommendedName>
</protein>
<dbReference type="Pfam" id="PF09118">
    <property type="entry name" value="GO-like_E_set"/>
    <property type="match status" value="1"/>
</dbReference>